<dbReference type="OrthoDB" id="2266637at2759"/>
<protein>
    <recommendedName>
        <fullName evidence="1">Tc1-like transposase DDE domain-containing protein</fullName>
    </recommendedName>
</protein>
<dbReference type="Pfam" id="PF13358">
    <property type="entry name" value="DDE_3"/>
    <property type="match status" value="1"/>
</dbReference>
<evidence type="ECO:0000313" key="3">
    <source>
        <dbReference type="Proteomes" id="UP000297245"/>
    </source>
</evidence>
<dbReference type="InterPro" id="IPR038717">
    <property type="entry name" value="Tc1-like_DDE_dom"/>
</dbReference>
<dbReference type="Proteomes" id="UP000297245">
    <property type="component" value="Unassembled WGS sequence"/>
</dbReference>
<dbReference type="GO" id="GO:0003676">
    <property type="term" value="F:nucleic acid binding"/>
    <property type="evidence" value="ECO:0007669"/>
    <property type="project" value="InterPro"/>
</dbReference>
<evidence type="ECO:0000313" key="2">
    <source>
        <dbReference type="EMBL" id="THU87052.1"/>
    </source>
</evidence>
<reference evidence="2 3" key="1">
    <citation type="journal article" date="2019" name="Nat. Ecol. Evol.">
        <title>Megaphylogeny resolves global patterns of mushroom evolution.</title>
        <authorList>
            <person name="Varga T."/>
            <person name="Krizsan K."/>
            <person name="Foldi C."/>
            <person name="Dima B."/>
            <person name="Sanchez-Garcia M."/>
            <person name="Sanchez-Ramirez S."/>
            <person name="Szollosi G.J."/>
            <person name="Szarkandi J.G."/>
            <person name="Papp V."/>
            <person name="Albert L."/>
            <person name="Andreopoulos W."/>
            <person name="Angelini C."/>
            <person name="Antonin V."/>
            <person name="Barry K.W."/>
            <person name="Bougher N.L."/>
            <person name="Buchanan P."/>
            <person name="Buyck B."/>
            <person name="Bense V."/>
            <person name="Catcheside P."/>
            <person name="Chovatia M."/>
            <person name="Cooper J."/>
            <person name="Damon W."/>
            <person name="Desjardin D."/>
            <person name="Finy P."/>
            <person name="Geml J."/>
            <person name="Haridas S."/>
            <person name="Hughes K."/>
            <person name="Justo A."/>
            <person name="Karasinski D."/>
            <person name="Kautmanova I."/>
            <person name="Kiss B."/>
            <person name="Kocsube S."/>
            <person name="Kotiranta H."/>
            <person name="LaButti K.M."/>
            <person name="Lechner B.E."/>
            <person name="Liimatainen K."/>
            <person name="Lipzen A."/>
            <person name="Lukacs Z."/>
            <person name="Mihaltcheva S."/>
            <person name="Morgado L.N."/>
            <person name="Niskanen T."/>
            <person name="Noordeloos M.E."/>
            <person name="Ohm R.A."/>
            <person name="Ortiz-Santana B."/>
            <person name="Ovrebo C."/>
            <person name="Racz N."/>
            <person name="Riley R."/>
            <person name="Savchenko A."/>
            <person name="Shiryaev A."/>
            <person name="Soop K."/>
            <person name="Spirin V."/>
            <person name="Szebenyi C."/>
            <person name="Tomsovsky M."/>
            <person name="Tulloss R.E."/>
            <person name="Uehling J."/>
            <person name="Grigoriev I.V."/>
            <person name="Vagvolgyi C."/>
            <person name="Papp T."/>
            <person name="Martin F.M."/>
            <person name="Miettinen O."/>
            <person name="Hibbett D.S."/>
            <person name="Nagy L.G."/>
        </authorList>
    </citation>
    <scope>NUCLEOTIDE SEQUENCE [LARGE SCALE GENOMIC DNA]</scope>
    <source>
        <strain evidence="2 3">CBS 962.96</strain>
    </source>
</reference>
<dbReference type="Gene3D" id="3.30.420.10">
    <property type="entry name" value="Ribonuclease H-like superfamily/Ribonuclease H"/>
    <property type="match status" value="1"/>
</dbReference>
<proteinExistence type="predicted"/>
<dbReference type="InterPro" id="IPR009057">
    <property type="entry name" value="Homeodomain-like_sf"/>
</dbReference>
<sequence length="232" mass="26570">MGNRKISSDLKEAALRMWDHGWELSDICAALVVSPRSMYRWRSLFEELGSVNRPPSVLRGRPRIIGMLSLQACRDIYARNSDTYLSELQWYLAIEHDIAISISALQANLEKAVDLTRKVLHKIAIERDEQRRTDFRNGITDPHYFTGNVFVRGTRYSLAAAMSTKGYIATRVVEGSYNAPEFFSFIVDEVVPHMNAYPGDQSVLVMDNCRIHHNETLQETLNAQRTCLYIIQ</sequence>
<feature type="domain" description="Tc1-like transposase DDE" evidence="1">
    <location>
        <begin position="152"/>
        <end position="224"/>
    </location>
</feature>
<dbReference type="PANTHER" id="PTHR46564:SF1">
    <property type="entry name" value="TRANSPOSASE"/>
    <property type="match status" value="1"/>
</dbReference>
<gene>
    <name evidence="2" type="ORF">K435DRAFT_682351</name>
</gene>
<evidence type="ECO:0000259" key="1">
    <source>
        <dbReference type="Pfam" id="PF13358"/>
    </source>
</evidence>
<dbReference type="AlphaFoldDB" id="A0A4S8LDQ4"/>
<accession>A0A4S8LDQ4</accession>
<name>A0A4S8LDQ4_DENBC</name>
<organism evidence="2 3">
    <name type="scientific">Dendrothele bispora (strain CBS 962.96)</name>
    <dbReference type="NCBI Taxonomy" id="1314807"/>
    <lineage>
        <taxon>Eukaryota</taxon>
        <taxon>Fungi</taxon>
        <taxon>Dikarya</taxon>
        <taxon>Basidiomycota</taxon>
        <taxon>Agaricomycotina</taxon>
        <taxon>Agaricomycetes</taxon>
        <taxon>Agaricomycetidae</taxon>
        <taxon>Agaricales</taxon>
        <taxon>Agaricales incertae sedis</taxon>
        <taxon>Dendrothele</taxon>
    </lineage>
</organism>
<dbReference type="InterPro" id="IPR036397">
    <property type="entry name" value="RNaseH_sf"/>
</dbReference>
<dbReference type="SUPFAM" id="SSF46689">
    <property type="entry name" value="Homeodomain-like"/>
    <property type="match status" value="1"/>
</dbReference>
<keyword evidence="3" id="KW-1185">Reference proteome</keyword>
<dbReference type="EMBL" id="ML179466">
    <property type="protein sequence ID" value="THU87052.1"/>
    <property type="molecule type" value="Genomic_DNA"/>
</dbReference>
<dbReference type="PANTHER" id="PTHR46564">
    <property type="entry name" value="TRANSPOSASE"/>
    <property type="match status" value="1"/>
</dbReference>